<name>A0A2H0B6N1_9BACT</name>
<evidence type="ECO:0000313" key="1">
    <source>
        <dbReference type="EMBL" id="PIP53312.1"/>
    </source>
</evidence>
<reference evidence="1 2" key="1">
    <citation type="submission" date="2017-09" db="EMBL/GenBank/DDBJ databases">
        <title>Depth-based differentiation of microbial function through sediment-hosted aquifers and enrichment of novel symbionts in the deep terrestrial subsurface.</title>
        <authorList>
            <person name="Probst A.J."/>
            <person name="Ladd B."/>
            <person name="Jarett J.K."/>
            <person name="Geller-Mcgrath D.E."/>
            <person name="Sieber C.M."/>
            <person name="Emerson J.B."/>
            <person name="Anantharaman K."/>
            <person name="Thomas B.C."/>
            <person name="Malmstrom R."/>
            <person name="Stieglmeier M."/>
            <person name="Klingl A."/>
            <person name="Woyke T."/>
            <person name="Ryan C.M."/>
            <person name="Banfield J.F."/>
        </authorList>
    </citation>
    <scope>NUCLEOTIDE SEQUENCE [LARGE SCALE GENOMIC DNA]</scope>
    <source>
        <strain evidence="1">CG23_combo_of_CG06-09_8_20_14_all_34_8</strain>
    </source>
</reference>
<protein>
    <submittedName>
        <fullName evidence="1">Uncharacterized protein</fullName>
    </submittedName>
</protein>
<accession>A0A2H0B6N1</accession>
<dbReference type="EMBL" id="PCSR01000035">
    <property type="protein sequence ID" value="PIP53312.1"/>
    <property type="molecule type" value="Genomic_DNA"/>
</dbReference>
<gene>
    <name evidence="1" type="ORF">COX08_01620</name>
</gene>
<dbReference type="Proteomes" id="UP000229459">
    <property type="component" value="Unassembled WGS sequence"/>
</dbReference>
<sequence>MNSAVGVGGDYVGWVWVIIGWGWSPNQAVQVVRLYNLPSQTLYRQRQPPINQPTQWLYGSG</sequence>
<dbReference type="AlphaFoldDB" id="A0A2H0B6N1"/>
<organism evidence="1 2">
    <name type="scientific">Candidatus Beckwithbacteria bacterium CG23_combo_of_CG06-09_8_20_14_all_34_8</name>
    <dbReference type="NCBI Taxonomy" id="1974497"/>
    <lineage>
        <taxon>Bacteria</taxon>
        <taxon>Candidatus Beckwithiibacteriota</taxon>
    </lineage>
</organism>
<proteinExistence type="predicted"/>
<evidence type="ECO:0000313" key="2">
    <source>
        <dbReference type="Proteomes" id="UP000229459"/>
    </source>
</evidence>
<comment type="caution">
    <text evidence="1">The sequence shown here is derived from an EMBL/GenBank/DDBJ whole genome shotgun (WGS) entry which is preliminary data.</text>
</comment>